<sequence>MLTWFTSGGRFDSAVSFPLTHLDGAQLSVVPCGQSLKHPFNGWARKMVSALTAGARRGHLRRSVIDPPVPPLKLHAISSQLCINTAIVYMHRFYAFHSFTQFHRNTIAAAALFLAAKVEEQPRKLEYVIKVSHMCLHRGESVAALDTRSEHYQEQAQDLVFNENVLLQTLGFDVAIDHPHTHVVRTCHLVKGERHDA</sequence>
<accession>A0A4C1ZET2</accession>
<proteinExistence type="inferred from homology"/>
<evidence type="ECO:0000313" key="4">
    <source>
        <dbReference type="EMBL" id="GBP85429.1"/>
    </source>
</evidence>
<evidence type="ECO:0000256" key="1">
    <source>
        <dbReference type="ARBA" id="ARBA00023127"/>
    </source>
</evidence>
<dbReference type="InterPro" id="IPR036915">
    <property type="entry name" value="Cyclin-like_sf"/>
</dbReference>
<comment type="similarity">
    <text evidence="2">Belongs to the cyclin family.</text>
</comment>
<dbReference type="InterPro" id="IPR006671">
    <property type="entry name" value="Cyclin_N"/>
</dbReference>
<comment type="caution">
    <text evidence="4">The sequence shown here is derived from an EMBL/GenBank/DDBJ whole genome shotgun (WGS) entry which is preliminary data.</text>
</comment>
<dbReference type="GO" id="GO:0006357">
    <property type="term" value="P:regulation of transcription by RNA polymerase II"/>
    <property type="evidence" value="ECO:0007669"/>
    <property type="project" value="InterPro"/>
</dbReference>
<dbReference type="Proteomes" id="UP000299102">
    <property type="component" value="Unassembled WGS sequence"/>
</dbReference>
<evidence type="ECO:0000313" key="5">
    <source>
        <dbReference type="Proteomes" id="UP000299102"/>
    </source>
</evidence>
<dbReference type="STRING" id="151549.A0A4C1ZET2"/>
<dbReference type="OrthoDB" id="25002at2759"/>
<reference evidence="4 5" key="1">
    <citation type="journal article" date="2019" name="Commun. Biol.">
        <title>The bagworm genome reveals a unique fibroin gene that provides high tensile strength.</title>
        <authorList>
            <person name="Kono N."/>
            <person name="Nakamura H."/>
            <person name="Ohtoshi R."/>
            <person name="Tomita M."/>
            <person name="Numata K."/>
            <person name="Arakawa K."/>
        </authorList>
    </citation>
    <scope>NUCLEOTIDE SEQUENCE [LARGE SCALE GENOMIC DNA]</scope>
</reference>
<dbReference type="InterPro" id="IPR013763">
    <property type="entry name" value="Cyclin-like_dom"/>
</dbReference>
<dbReference type="PANTHER" id="PTHR10026">
    <property type="entry name" value="CYCLIN"/>
    <property type="match status" value="1"/>
</dbReference>
<protein>
    <submittedName>
        <fullName evidence="4">Cyclin-T</fullName>
    </submittedName>
</protein>
<evidence type="ECO:0000259" key="3">
    <source>
        <dbReference type="SMART" id="SM00385"/>
    </source>
</evidence>
<dbReference type="SMART" id="SM00385">
    <property type="entry name" value="CYCLIN"/>
    <property type="match status" value="1"/>
</dbReference>
<dbReference type="SUPFAM" id="SSF47954">
    <property type="entry name" value="Cyclin-like"/>
    <property type="match status" value="1"/>
</dbReference>
<feature type="domain" description="Cyclin-like" evidence="3">
    <location>
        <begin position="72"/>
        <end position="168"/>
    </location>
</feature>
<keyword evidence="1 2" id="KW-0195">Cyclin</keyword>
<dbReference type="GO" id="GO:0016538">
    <property type="term" value="F:cyclin-dependent protein serine/threonine kinase regulator activity"/>
    <property type="evidence" value="ECO:0007669"/>
    <property type="project" value="InterPro"/>
</dbReference>
<dbReference type="EMBL" id="BGZK01001736">
    <property type="protein sequence ID" value="GBP85429.1"/>
    <property type="molecule type" value="Genomic_DNA"/>
</dbReference>
<gene>
    <name evidence="4" type="primary">CycT</name>
    <name evidence="4" type="ORF">EVAR_55190_1</name>
</gene>
<dbReference type="Pfam" id="PF00134">
    <property type="entry name" value="Cyclin_N"/>
    <property type="match status" value="1"/>
</dbReference>
<name>A0A4C1ZET2_EUMVA</name>
<dbReference type="Gene3D" id="1.10.472.10">
    <property type="entry name" value="Cyclin-like"/>
    <property type="match status" value="1"/>
</dbReference>
<dbReference type="AlphaFoldDB" id="A0A4C1ZET2"/>
<dbReference type="InterPro" id="IPR043198">
    <property type="entry name" value="Cyclin/Ssn8"/>
</dbReference>
<evidence type="ECO:0000256" key="2">
    <source>
        <dbReference type="RuleBase" id="RU000383"/>
    </source>
</evidence>
<organism evidence="4 5">
    <name type="scientific">Eumeta variegata</name>
    <name type="common">Bagworm moth</name>
    <name type="synonym">Eumeta japonica</name>
    <dbReference type="NCBI Taxonomy" id="151549"/>
    <lineage>
        <taxon>Eukaryota</taxon>
        <taxon>Metazoa</taxon>
        <taxon>Ecdysozoa</taxon>
        <taxon>Arthropoda</taxon>
        <taxon>Hexapoda</taxon>
        <taxon>Insecta</taxon>
        <taxon>Pterygota</taxon>
        <taxon>Neoptera</taxon>
        <taxon>Endopterygota</taxon>
        <taxon>Lepidoptera</taxon>
        <taxon>Glossata</taxon>
        <taxon>Ditrysia</taxon>
        <taxon>Tineoidea</taxon>
        <taxon>Psychidae</taxon>
        <taxon>Oiketicinae</taxon>
        <taxon>Eumeta</taxon>
    </lineage>
</organism>
<keyword evidence="5" id="KW-1185">Reference proteome</keyword>